<name>A0A382KMC3_9ZZZZ</name>
<dbReference type="EMBL" id="UINC01080681">
    <property type="protein sequence ID" value="SVC23841.1"/>
    <property type="molecule type" value="Genomic_DNA"/>
</dbReference>
<dbReference type="InterPro" id="IPR026350">
    <property type="entry name" value="GxxExxY"/>
</dbReference>
<dbReference type="AlphaFoldDB" id="A0A382KMC3"/>
<reference evidence="1" key="1">
    <citation type="submission" date="2018-05" db="EMBL/GenBank/DDBJ databases">
        <authorList>
            <person name="Lanie J.A."/>
            <person name="Ng W.-L."/>
            <person name="Kazmierczak K.M."/>
            <person name="Andrzejewski T.M."/>
            <person name="Davidsen T.M."/>
            <person name="Wayne K.J."/>
            <person name="Tettelin H."/>
            <person name="Glass J.I."/>
            <person name="Rusch D."/>
            <person name="Podicherti R."/>
            <person name="Tsui H.-C.T."/>
            <person name="Winkler M.E."/>
        </authorList>
    </citation>
    <scope>NUCLEOTIDE SEQUENCE</scope>
</reference>
<evidence type="ECO:0008006" key="2">
    <source>
        <dbReference type="Google" id="ProtNLM"/>
    </source>
</evidence>
<accession>A0A382KMC3</accession>
<dbReference type="NCBIfam" id="TIGR04256">
    <property type="entry name" value="GxxExxY"/>
    <property type="match status" value="1"/>
</dbReference>
<evidence type="ECO:0000313" key="1">
    <source>
        <dbReference type="EMBL" id="SVC23841.1"/>
    </source>
</evidence>
<dbReference type="InterPro" id="IPR011604">
    <property type="entry name" value="PDDEXK-like_dom_sf"/>
</dbReference>
<protein>
    <recommendedName>
        <fullName evidence="2">GxxExxY protein</fullName>
    </recommendedName>
</protein>
<gene>
    <name evidence="1" type="ORF">METZ01_LOCUS276695</name>
</gene>
<sequence length="133" mass="15133">MIRAIKQVAKYVYSTLGAGHEEAIYRDAMSIELQDRGYTVKTEAPVSIKYKTKKGKEMIVGSGKIDLYVMKTGKYAVIELKTVGRILKENSKKTKEDTKEYLQLKKYLEALNVDIGVLINFPFPPEDQPEIIE</sequence>
<organism evidence="1">
    <name type="scientific">marine metagenome</name>
    <dbReference type="NCBI Taxonomy" id="408172"/>
    <lineage>
        <taxon>unclassified sequences</taxon>
        <taxon>metagenomes</taxon>
        <taxon>ecological metagenomes</taxon>
    </lineage>
</organism>
<proteinExistence type="predicted"/>
<dbReference type="Pfam" id="PF13366">
    <property type="entry name" value="PDDEXK_3"/>
    <property type="match status" value="1"/>
</dbReference>
<dbReference type="Gene3D" id="3.90.320.10">
    <property type="match status" value="1"/>
</dbReference>